<dbReference type="SMART" id="SM00054">
    <property type="entry name" value="EFh"/>
    <property type="match status" value="1"/>
</dbReference>
<protein>
    <recommendedName>
        <fullName evidence="1">EF-hand domain-containing protein</fullName>
    </recommendedName>
</protein>
<dbReference type="EMBL" id="CAJNNW010026600">
    <property type="protein sequence ID" value="CAE8686515.1"/>
    <property type="molecule type" value="Genomic_DNA"/>
</dbReference>
<dbReference type="PROSITE" id="PS00018">
    <property type="entry name" value="EF_HAND_1"/>
    <property type="match status" value="1"/>
</dbReference>
<accession>A0A813JV31</accession>
<dbReference type="GO" id="GO:0005509">
    <property type="term" value="F:calcium ion binding"/>
    <property type="evidence" value="ECO:0007669"/>
    <property type="project" value="InterPro"/>
</dbReference>
<organism evidence="2 3">
    <name type="scientific">Polarella glacialis</name>
    <name type="common">Dinoflagellate</name>
    <dbReference type="NCBI Taxonomy" id="89957"/>
    <lineage>
        <taxon>Eukaryota</taxon>
        <taxon>Sar</taxon>
        <taxon>Alveolata</taxon>
        <taxon>Dinophyceae</taxon>
        <taxon>Suessiales</taxon>
        <taxon>Suessiaceae</taxon>
        <taxon>Polarella</taxon>
    </lineage>
</organism>
<feature type="domain" description="EF-hand" evidence="1">
    <location>
        <begin position="200"/>
        <end position="234"/>
    </location>
</feature>
<dbReference type="InterPro" id="IPR018247">
    <property type="entry name" value="EF_Hand_1_Ca_BS"/>
</dbReference>
<dbReference type="Proteomes" id="UP000626109">
    <property type="component" value="Unassembled WGS sequence"/>
</dbReference>
<dbReference type="InterPro" id="IPR002048">
    <property type="entry name" value="EF_hand_dom"/>
</dbReference>
<name>A0A813JV31_POLGL</name>
<reference evidence="2" key="1">
    <citation type="submission" date="2021-02" db="EMBL/GenBank/DDBJ databases">
        <authorList>
            <person name="Dougan E. K."/>
            <person name="Rhodes N."/>
            <person name="Thang M."/>
            <person name="Chan C."/>
        </authorList>
    </citation>
    <scope>NUCLEOTIDE SEQUENCE</scope>
</reference>
<proteinExistence type="predicted"/>
<gene>
    <name evidence="2" type="ORF">PGLA2088_LOCUS25016</name>
</gene>
<feature type="non-terminal residue" evidence="2">
    <location>
        <position position="234"/>
    </location>
</feature>
<comment type="caution">
    <text evidence="2">The sequence shown here is derived from an EMBL/GenBank/DDBJ whole genome shotgun (WGS) entry which is preliminary data.</text>
</comment>
<evidence type="ECO:0000259" key="1">
    <source>
        <dbReference type="PROSITE" id="PS50222"/>
    </source>
</evidence>
<evidence type="ECO:0000313" key="2">
    <source>
        <dbReference type="EMBL" id="CAE8686515.1"/>
    </source>
</evidence>
<dbReference type="PROSITE" id="PS50222">
    <property type="entry name" value="EF_HAND_2"/>
    <property type="match status" value="1"/>
</dbReference>
<dbReference type="AlphaFoldDB" id="A0A813JV31"/>
<evidence type="ECO:0000313" key="3">
    <source>
        <dbReference type="Proteomes" id="UP000626109"/>
    </source>
</evidence>
<sequence length="234" mass="23459">MQAPPSPMQDFRPFGVAQPVPGPILLSAPSGLSLSGMLSPMGSPTQVHRGLASAVSGASFGGWVPTPLGSQTGAPFSASLSGSPVSAAYGQVLQPLGSQTGAPFSVSLSGSPVSPGMSMSMSQHLPAGYASGGGSLVIPSRQGVVRMSSAGPTLMSRAQSDGMGPLMTKAQSDGMGPLMMKAVSDGSTGTTVRSGYGSGSLKDEMRDICTRIDTDGNGFISKLELVAALQRDPV</sequence>